<dbReference type="InterPro" id="IPR012308">
    <property type="entry name" value="DNA_ligase_ATP-dep_N"/>
</dbReference>
<dbReference type="InterPro" id="IPR036599">
    <property type="entry name" value="DNA_ligase_N_sf"/>
</dbReference>
<sequence length="979" mass="111115">MQGHVSNAESSHRVLERKDWFDEKQKVTDEVLKAFKFKHLCSLFKTFTEKSTEEKKAEMRDIFLHLKSMWQEKEPSPGRTHVPHPDETEILAGMVPACLAYPILRLLVPGLDSLRSKYGIQAKALSQIYINTMGLKGASADESWQQLLHFTDERAAGEAAGMLSEVVFKFLKERNHNILLEESDTKRQYREHRIRVWEVDQALDALAHAYKGAGAGAQARSALGNLIARCTPDENRWLVRLILKEMRLRTSEMTILKWYFPGAEVEYNSHHDLKILCEKSEEEMQKMYRTDGAYQDARRSRVILNKPFGVELSARGNSDFFEAQFKDMLKGSANAGVVIEPKYDGQRLQVHKNGKHVQLFSRNLVDENSNYAKWLAGPINAQVEAMSCVLDGEVVLWNHETDQLSKESVSMRGVGRMGSAEPFERLRSFAINNDPPSHGGTVGRQSLKFMVFDVLYLDGAVVNDRSTRRTYALDTWQVAWKPRHERKRILESIVKTDASRPDDIISIAPYEAVTSADEVREKLHEYVVDLGHEGLVMKNMSAEYAVNKRSPIVSLKLKPDYFGGGITDIDAVIIGGSYGTGERRSKMLSHFHLALLQEHAVNDDQELLFVPIGRVGTGYSDEEAGKLNLAFVHNAVDSKETGRSWRPPYLIVPGGMSLKHPDVWIRDPRRSRILTVKAYNLSRDSDGGFSGELRFPRVTNIRDPHDKAIQDIDTISDLLHRARTTSIQGPVRPLNPSGLKRKKRRVSAALDAKSGFVQGPPGRACQERKSDIFKDLKFCWLGHANKEEEVQCLVEEHGGIMLPSINARSAAEATCFLASSANNPDVQDWVRTYAQAAQGTDRRAVKIVERQGGKKDIVLLSWVERCIREHSRLQQRRHELVAMSAGTEQRINYVYDQFGDSYRLDPTQTLEEFVAILWARVERNRERFSRTGITPEMLPAVVNEEYEKIRHDPELVHFLSIIEVQANIRIDEDDDSVHA</sequence>
<evidence type="ECO:0000256" key="1">
    <source>
        <dbReference type="ARBA" id="ARBA00001946"/>
    </source>
</evidence>
<proteinExistence type="inferred from homology"/>
<evidence type="ECO:0000259" key="12">
    <source>
        <dbReference type="PROSITE" id="PS50160"/>
    </source>
</evidence>
<dbReference type="GO" id="GO:0003677">
    <property type="term" value="F:DNA binding"/>
    <property type="evidence" value="ECO:0007669"/>
    <property type="project" value="InterPro"/>
</dbReference>
<gene>
    <name evidence="14" type="ORF">FVE85_0977</name>
</gene>
<dbReference type="GO" id="GO:0006303">
    <property type="term" value="P:double-strand break repair via nonhomologous end joining"/>
    <property type="evidence" value="ECO:0007669"/>
    <property type="project" value="TreeGrafter"/>
</dbReference>
<dbReference type="EMBL" id="VRMN01000002">
    <property type="protein sequence ID" value="KAA8497248.1"/>
    <property type="molecule type" value="Genomic_DNA"/>
</dbReference>
<dbReference type="Pfam" id="PF04675">
    <property type="entry name" value="DNA_ligase_A_N"/>
    <property type="match status" value="1"/>
</dbReference>
<feature type="domain" description="BRCT" evidence="13">
    <location>
        <begin position="768"/>
        <end position="880"/>
    </location>
</feature>
<evidence type="ECO:0000256" key="3">
    <source>
        <dbReference type="ARBA" id="ARBA00007572"/>
    </source>
</evidence>
<evidence type="ECO:0000256" key="5">
    <source>
        <dbReference type="ARBA" id="ARBA00022737"/>
    </source>
</evidence>
<dbReference type="Proteomes" id="UP000324585">
    <property type="component" value="Unassembled WGS sequence"/>
</dbReference>
<dbReference type="InterPro" id="IPR029710">
    <property type="entry name" value="LIG4"/>
</dbReference>
<dbReference type="AlphaFoldDB" id="A0A5J4Z1P3"/>
<dbReference type="PROSITE" id="PS50160">
    <property type="entry name" value="DNA_LIGASE_A3"/>
    <property type="match status" value="1"/>
</dbReference>
<dbReference type="PROSITE" id="PS50172">
    <property type="entry name" value="BRCT"/>
    <property type="match status" value="1"/>
</dbReference>
<evidence type="ECO:0000256" key="9">
    <source>
        <dbReference type="ARBA" id="ARBA00023242"/>
    </source>
</evidence>
<dbReference type="SUPFAM" id="SSF52113">
    <property type="entry name" value="BRCT domain"/>
    <property type="match status" value="1"/>
</dbReference>
<keyword evidence="7" id="KW-0067">ATP-binding</keyword>
<keyword evidence="9" id="KW-0539">Nucleus</keyword>
<dbReference type="GO" id="GO:0006297">
    <property type="term" value="P:nucleotide-excision repair, DNA gap filling"/>
    <property type="evidence" value="ECO:0007669"/>
    <property type="project" value="TreeGrafter"/>
</dbReference>
<keyword evidence="5" id="KW-0677">Repeat</keyword>
<dbReference type="GO" id="GO:0005524">
    <property type="term" value="F:ATP binding"/>
    <property type="evidence" value="ECO:0007669"/>
    <property type="project" value="UniProtKB-KW"/>
</dbReference>
<keyword evidence="4 14" id="KW-0436">Ligase</keyword>
<evidence type="ECO:0000256" key="6">
    <source>
        <dbReference type="ARBA" id="ARBA00022741"/>
    </source>
</evidence>
<dbReference type="Gene3D" id="1.10.3260.10">
    <property type="entry name" value="DNA ligase, ATP-dependent, N-terminal domain"/>
    <property type="match status" value="1"/>
</dbReference>
<dbReference type="SUPFAM" id="SSF50249">
    <property type="entry name" value="Nucleic acid-binding proteins"/>
    <property type="match status" value="1"/>
</dbReference>
<evidence type="ECO:0000256" key="8">
    <source>
        <dbReference type="ARBA" id="ARBA00023172"/>
    </source>
</evidence>
<dbReference type="InterPro" id="IPR036420">
    <property type="entry name" value="BRCT_dom_sf"/>
</dbReference>
<evidence type="ECO:0000313" key="15">
    <source>
        <dbReference type="Proteomes" id="UP000324585"/>
    </source>
</evidence>
<evidence type="ECO:0000259" key="13">
    <source>
        <dbReference type="PROSITE" id="PS50172"/>
    </source>
</evidence>
<dbReference type="GO" id="GO:0006310">
    <property type="term" value="P:DNA recombination"/>
    <property type="evidence" value="ECO:0007669"/>
    <property type="project" value="UniProtKB-KW"/>
</dbReference>
<dbReference type="GO" id="GO:0003910">
    <property type="term" value="F:DNA ligase (ATP) activity"/>
    <property type="evidence" value="ECO:0007669"/>
    <property type="project" value="InterPro"/>
</dbReference>
<dbReference type="SUPFAM" id="SSF56091">
    <property type="entry name" value="DNA ligase/mRNA capping enzyme, catalytic domain"/>
    <property type="match status" value="1"/>
</dbReference>
<evidence type="ECO:0000256" key="4">
    <source>
        <dbReference type="ARBA" id="ARBA00022598"/>
    </source>
</evidence>
<dbReference type="SMART" id="SM00292">
    <property type="entry name" value="BRCT"/>
    <property type="match status" value="1"/>
</dbReference>
<comment type="subcellular location">
    <subcellularLocation>
        <location evidence="2">Nucleus</location>
    </subcellularLocation>
</comment>
<evidence type="ECO:0000256" key="11">
    <source>
        <dbReference type="ARBA" id="ARBA00031942"/>
    </source>
</evidence>
<dbReference type="Gene3D" id="3.30.470.30">
    <property type="entry name" value="DNA ligase/mRNA capping enzyme"/>
    <property type="match status" value="1"/>
</dbReference>
<accession>A0A5J4Z1P3</accession>
<reference evidence="15" key="1">
    <citation type="journal article" date="2019" name="Nat. Commun.">
        <title>Expansion of phycobilisome linker gene families in mesophilic red algae.</title>
        <authorList>
            <person name="Lee J."/>
            <person name="Kim D."/>
            <person name="Bhattacharya D."/>
            <person name="Yoon H.S."/>
        </authorList>
    </citation>
    <scope>NUCLEOTIDE SEQUENCE [LARGE SCALE GENOMIC DNA]</scope>
    <source>
        <strain evidence="15">CCMP 1328</strain>
    </source>
</reference>
<evidence type="ECO:0000313" key="14">
    <source>
        <dbReference type="EMBL" id="KAA8497248.1"/>
    </source>
</evidence>
<dbReference type="PANTHER" id="PTHR45997">
    <property type="entry name" value="DNA LIGASE 4"/>
    <property type="match status" value="1"/>
</dbReference>
<dbReference type="OMA" id="WARVERN"/>
<evidence type="ECO:0000256" key="10">
    <source>
        <dbReference type="ARBA" id="ARBA00030676"/>
    </source>
</evidence>
<dbReference type="GO" id="GO:0032807">
    <property type="term" value="C:DNA ligase IV complex"/>
    <property type="evidence" value="ECO:0007669"/>
    <property type="project" value="TreeGrafter"/>
</dbReference>
<organism evidence="14 15">
    <name type="scientific">Porphyridium purpureum</name>
    <name type="common">Red alga</name>
    <name type="synonym">Porphyridium cruentum</name>
    <dbReference type="NCBI Taxonomy" id="35688"/>
    <lineage>
        <taxon>Eukaryota</taxon>
        <taxon>Rhodophyta</taxon>
        <taxon>Bangiophyceae</taxon>
        <taxon>Porphyridiales</taxon>
        <taxon>Porphyridiaceae</taxon>
        <taxon>Porphyridium</taxon>
    </lineage>
</organism>
<dbReference type="Gene3D" id="3.40.50.10190">
    <property type="entry name" value="BRCT domain"/>
    <property type="match status" value="1"/>
</dbReference>
<dbReference type="SUPFAM" id="SSF117018">
    <property type="entry name" value="ATP-dependent DNA ligase DNA-binding domain"/>
    <property type="match status" value="1"/>
</dbReference>
<comment type="cofactor">
    <cofactor evidence="1">
        <name>Mg(2+)</name>
        <dbReference type="ChEBI" id="CHEBI:18420"/>
    </cofactor>
</comment>
<keyword evidence="8" id="KW-0233">DNA recombination</keyword>
<dbReference type="InterPro" id="IPR012340">
    <property type="entry name" value="NA-bd_OB-fold"/>
</dbReference>
<dbReference type="PANTHER" id="PTHR45997:SF1">
    <property type="entry name" value="DNA LIGASE 4"/>
    <property type="match status" value="1"/>
</dbReference>
<dbReference type="InterPro" id="IPR012310">
    <property type="entry name" value="DNA_ligase_ATP-dep_cent"/>
</dbReference>
<dbReference type="Gene3D" id="2.40.50.140">
    <property type="entry name" value="Nucleic acid-binding proteins"/>
    <property type="match status" value="1"/>
</dbReference>
<keyword evidence="6" id="KW-0547">Nucleotide-binding</keyword>
<comment type="similarity">
    <text evidence="3">Belongs to the ATP-dependent DNA ligase family.</text>
</comment>
<keyword evidence="15" id="KW-1185">Reference proteome</keyword>
<dbReference type="OrthoDB" id="151490at2759"/>
<dbReference type="InterPro" id="IPR001357">
    <property type="entry name" value="BRCT_dom"/>
</dbReference>
<comment type="caution">
    <text evidence="14">The sequence shown here is derived from an EMBL/GenBank/DDBJ whole genome shotgun (WGS) entry which is preliminary data.</text>
</comment>
<evidence type="ECO:0000256" key="7">
    <source>
        <dbReference type="ARBA" id="ARBA00022840"/>
    </source>
</evidence>
<dbReference type="Pfam" id="PF01068">
    <property type="entry name" value="DNA_ligase_A_M"/>
    <property type="match status" value="1"/>
</dbReference>
<name>A0A5J4Z1P3_PORPP</name>
<evidence type="ECO:0000256" key="2">
    <source>
        <dbReference type="ARBA" id="ARBA00004123"/>
    </source>
</evidence>
<feature type="domain" description="ATP-dependent DNA ligase family profile" evidence="12">
    <location>
        <begin position="449"/>
        <end position="597"/>
    </location>
</feature>
<protein>
    <recommendedName>
        <fullName evidence="11">DNA ligase IV</fullName>
    </recommendedName>
    <alternativeName>
        <fullName evidence="10">Polydeoxyribonucleotide synthase [ATP] 4</fullName>
    </alternativeName>
</protein>